<proteinExistence type="predicted"/>
<evidence type="ECO:0000256" key="1">
    <source>
        <dbReference type="SAM" id="Phobius"/>
    </source>
</evidence>
<keyword evidence="1" id="KW-0472">Membrane</keyword>
<feature type="transmembrane region" description="Helical" evidence="1">
    <location>
        <begin position="18"/>
        <end position="36"/>
    </location>
</feature>
<evidence type="ECO:0000313" key="3">
    <source>
        <dbReference type="Proteomes" id="UP000324760"/>
    </source>
</evidence>
<dbReference type="EMBL" id="CP043869">
    <property type="protein sequence ID" value="QEQ98174.1"/>
    <property type="molecule type" value="Genomic_DNA"/>
</dbReference>
<gene>
    <name evidence="2" type="ORF">F0U83_16445</name>
</gene>
<dbReference type="RefSeq" id="WP_138988008.1">
    <property type="nucleotide sequence ID" value="NZ_CP043869.1"/>
</dbReference>
<reference evidence="2 3" key="1">
    <citation type="journal article" date="2019" name="Biochem. Eng. J.">
        <title>Metabolic engineering of the marine bacteria Neptunomonas concharum for the production of acetoin and meso-2,3-butanediol from acetate.</title>
        <authorList>
            <person name="Li W."/>
            <person name="Pu N."/>
            <person name="Liu C.-X."/>
            <person name="Yuan Q.-P."/>
            <person name="Li Z.-J."/>
        </authorList>
    </citation>
    <scope>NUCLEOTIDE SEQUENCE [LARGE SCALE GENOMIC DNA]</scope>
    <source>
        <strain evidence="2 3">JCM17730</strain>
    </source>
</reference>
<dbReference type="AlphaFoldDB" id="A0A5P1REV4"/>
<name>A0A5P1REV4_9GAMM</name>
<sequence length="223" mass="25290">MIKGALDKFDQLSRRERLLVAITILVLIIAAFFVLASEPLYKAQESSRLQIEQAERTISNREIEKNALIQAKAADPSLAIRKEVQSLMQQDKQLTAELSRQSVFLTDPSQMTHVLETVLEKSPGITLQKLTSLPVEPLKLAASSVQTSDEQEKTSPPAPVYQHRFELQIRGEYQDVYDYLLRLESLSSAFFWDVLEYRVSKHPEAEVLLRVYTLSAEEGWLGG</sequence>
<dbReference type="KEGG" id="ncu:F0U83_16445"/>
<protein>
    <submittedName>
        <fullName evidence="2">Type II secretion system protein M</fullName>
    </submittedName>
</protein>
<keyword evidence="1" id="KW-0812">Transmembrane</keyword>
<dbReference type="OrthoDB" id="9151209at2"/>
<organism evidence="2 3">
    <name type="scientific">Neptunomonas concharum</name>
    <dbReference type="NCBI Taxonomy" id="1031538"/>
    <lineage>
        <taxon>Bacteria</taxon>
        <taxon>Pseudomonadati</taxon>
        <taxon>Pseudomonadota</taxon>
        <taxon>Gammaproteobacteria</taxon>
        <taxon>Oceanospirillales</taxon>
        <taxon>Oceanospirillaceae</taxon>
        <taxon>Neptunomonas</taxon>
    </lineage>
</organism>
<accession>A0A5P1REV4</accession>
<evidence type="ECO:0000313" key="2">
    <source>
        <dbReference type="EMBL" id="QEQ98174.1"/>
    </source>
</evidence>
<dbReference type="Proteomes" id="UP000324760">
    <property type="component" value="Chromosome"/>
</dbReference>
<keyword evidence="1" id="KW-1133">Transmembrane helix</keyword>
<keyword evidence="3" id="KW-1185">Reference proteome</keyword>